<accession>A0A1H7FSG2</accession>
<name>A0A1H7FSG2_AQUAM</name>
<organism evidence="1 2">
    <name type="scientific">Aquimarina amphilecti</name>
    <dbReference type="NCBI Taxonomy" id="1038014"/>
    <lineage>
        <taxon>Bacteria</taxon>
        <taxon>Pseudomonadati</taxon>
        <taxon>Bacteroidota</taxon>
        <taxon>Flavobacteriia</taxon>
        <taxon>Flavobacteriales</taxon>
        <taxon>Flavobacteriaceae</taxon>
        <taxon>Aquimarina</taxon>
    </lineage>
</organism>
<dbReference type="STRING" id="1038014.SAMN04487910_0154"/>
<reference evidence="1 2" key="1">
    <citation type="submission" date="2016-10" db="EMBL/GenBank/DDBJ databases">
        <authorList>
            <person name="de Groot N.N."/>
        </authorList>
    </citation>
    <scope>NUCLEOTIDE SEQUENCE [LARGE SCALE GENOMIC DNA]</scope>
    <source>
        <strain evidence="1 2">DSM 25232</strain>
    </source>
</reference>
<gene>
    <name evidence="1" type="ORF">SAMN04487910_0154</name>
</gene>
<evidence type="ECO:0000313" key="1">
    <source>
        <dbReference type="EMBL" id="SEK28157.1"/>
    </source>
</evidence>
<dbReference type="RefSeq" id="WP_091404159.1">
    <property type="nucleotide sequence ID" value="NZ_FOAB01000001.1"/>
</dbReference>
<dbReference type="Proteomes" id="UP000198521">
    <property type="component" value="Unassembled WGS sequence"/>
</dbReference>
<keyword evidence="2" id="KW-1185">Reference proteome</keyword>
<sequence>MNPDLQNTVTLETAKEWTTAWREKYQNPKKPEVNPCNAFLMPAVDLIEVLNEMGLLSDKVAKKAQEKACLKGKKVRAYMAIGNDSPDETTEEKLLVVGTKYNRKKRVYQDIINEEIDGDEVKLNFFGDPIISSGIYDFTDPCPPSCDIESPLN</sequence>
<dbReference type="EMBL" id="FOAB01000001">
    <property type="protein sequence ID" value="SEK28157.1"/>
    <property type="molecule type" value="Genomic_DNA"/>
</dbReference>
<protein>
    <submittedName>
        <fullName evidence="1">Uncharacterized protein</fullName>
    </submittedName>
</protein>
<dbReference type="AlphaFoldDB" id="A0A1H7FSG2"/>
<evidence type="ECO:0000313" key="2">
    <source>
        <dbReference type="Proteomes" id="UP000198521"/>
    </source>
</evidence>
<proteinExistence type="predicted"/>
<dbReference type="OrthoDB" id="797757at2"/>